<gene>
    <name evidence="2" type="ORF">ACFFH4_15700</name>
</gene>
<feature type="region of interest" description="Disordered" evidence="1">
    <location>
        <begin position="27"/>
        <end position="60"/>
    </location>
</feature>
<accession>A0ABV6NI61</accession>
<dbReference type="RefSeq" id="WP_273847082.1">
    <property type="nucleotide sequence ID" value="NZ_JAQQWT010000021.1"/>
</dbReference>
<dbReference type="InterPro" id="IPR025555">
    <property type="entry name" value="YppG"/>
</dbReference>
<organism evidence="2 3">
    <name type="scientific">Halalkalibacter alkalisediminis</name>
    <dbReference type="NCBI Taxonomy" id="935616"/>
    <lineage>
        <taxon>Bacteria</taxon>
        <taxon>Bacillati</taxon>
        <taxon>Bacillota</taxon>
        <taxon>Bacilli</taxon>
        <taxon>Bacillales</taxon>
        <taxon>Bacillaceae</taxon>
        <taxon>Halalkalibacter</taxon>
    </lineage>
</organism>
<keyword evidence="3" id="KW-1185">Reference proteome</keyword>
<evidence type="ECO:0000313" key="2">
    <source>
        <dbReference type="EMBL" id="MFC0560447.1"/>
    </source>
</evidence>
<reference evidence="2 3" key="1">
    <citation type="submission" date="2024-09" db="EMBL/GenBank/DDBJ databases">
        <authorList>
            <person name="Sun Q."/>
            <person name="Mori K."/>
        </authorList>
    </citation>
    <scope>NUCLEOTIDE SEQUENCE [LARGE SCALE GENOMIC DNA]</scope>
    <source>
        <strain evidence="2 3">NCAIM B.02301</strain>
    </source>
</reference>
<proteinExistence type="predicted"/>
<dbReference type="Proteomes" id="UP001589833">
    <property type="component" value="Unassembled WGS sequence"/>
</dbReference>
<name>A0ABV6NI61_9BACI</name>
<protein>
    <submittedName>
        <fullName evidence="2">YppG family protein</fullName>
    </submittedName>
</protein>
<evidence type="ECO:0000256" key="1">
    <source>
        <dbReference type="SAM" id="MobiDB-lite"/>
    </source>
</evidence>
<evidence type="ECO:0000313" key="3">
    <source>
        <dbReference type="Proteomes" id="UP001589833"/>
    </source>
</evidence>
<comment type="caution">
    <text evidence="2">The sequence shown here is derived from an EMBL/GenBank/DDBJ whole genome shotgun (WGS) entry which is preliminary data.</text>
</comment>
<dbReference type="Pfam" id="PF14179">
    <property type="entry name" value="YppG"/>
    <property type="match status" value="1"/>
</dbReference>
<sequence>MFQPNPHRPMNLHYPYHQGPFYKQQYPQHPMQMNGYMPKQQNTPFSPPNMGMNQSQPPGYTPSKASFFKAAFTNESGNFDMGKTVNTVDQVMKTVNQVSPLVKQVSSFFIKK</sequence>
<dbReference type="EMBL" id="JBHLTR010000026">
    <property type="protein sequence ID" value="MFC0560447.1"/>
    <property type="molecule type" value="Genomic_DNA"/>
</dbReference>